<dbReference type="Proteomes" id="UP001219518">
    <property type="component" value="Unassembled WGS sequence"/>
</dbReference>
<evidence type="ECO:0000313" key="3">
    <source>
        <dbReference type="EMBL" id="KAK3928304.1"/>
    </source>
</evidence>
<protein>
    <submittedName>
        <fullName evidence="3">Methionine--tRNA ligase</fullName>
    </submittedName>
</protein>
<evidence type="ECO:0000313" key="2">
    <source>
        <dbReference type="EMBL" id="KAK3916870.1"/>
    </source>
</evidence>
<name>A0AAE1HVN8_9NEOP</name>
<dbReference type="GO" id="GO:0016874">
    <property type="term" value="F:ligase activity"/>
    <property type="evidence" value="ECO:0007669"/>
    <property type="project" value="UniProtKB-KW"/>
</dbReference>
<dbReference type="EMBL" id="JAHWGI010001325">
    <property type="protein sequence ID" value="KAK3928304.1"/>
    <property type="molecule type" value="Genomic_DNA"/>
</dbReference>
<reference evidence="3" key="1">
    <citation type="submission" date="2021-07" db="EMBL/GenBank/DDBJ databases">
        <authorList>
            <person name="Catto M.A."/>
            <person name="Jacobson A."/>
            <person name="Kennedy G."/>
            <person name="Labadie P."/>
            <person name="Hunt B.G."/>
            <person name="Srinivasan R."/>
        </authorList>
    </citation>
    <scope>NUCLEOTIDE SEQUENCE</scope>
    <source>
        <strain evidence="3">PL_HMW_Pooled</strain>
        <tissue evidence="3">Head</tissue>
    </source>
</reference>
<dbReference type="AlphaFoldDB" id="A0AAE1HVN8"/>
<dbReference type="EMBL" id="JAHWGI010000476">
    <property type="protein sequence ID" value="KAK3915956.1"/>
    <property type="molecule type" value="Genomic_DNA"/>
</dbReference>
<organism evidence="3 4">
    <name type="scientific">Frankliniella fusca</name>
    <dbReference type="NCBI Taxonomy" id="407009"/>
    <lineage>
        <taxon>Eukaryota</taxon>
        <taxon>Metazoa</taxon>
        <taxon>Ecdysozoa</taxon>
        <taxon>Arthropoda</taxon>
        <taxon>Hexapoda</taxon>
        <taxon>Insecta</taxon>
        <taxon>Pterygota</taxon>
        <taxon>Neoptera</taxon>
        <taxon>Paraneoptera</taxon>
        <taxon>Thysanoptera</taxon>
        <taxon>Terebrantia</taxon>
        <taxon>Thripoidea</taxon>
        <taxon>Thripidae</taxon>
        <taxon>Frankliniella</taxon>
    </lineage>
</organism>
<keyword evidence="4" id="KW-1185">Reference proteome</keyword>
<proteinExistence type="predicted"/>
<keyword evidence="3" id="KW-0436">Ligase</keyword>
<sequence>MRKQKRILVATTKVLILFISGFAFEIVSFNCPSRFDGEYCTTAVKRVDQGTDPIQKSKTINKFAQTEAESGVKKSTGVVKMIDKGTDPPKEVISKISYFSLAEIVVNNARPPSWLSLFSQRNVSSKALS</sequence>
<accession>A0AAE1HVN8</accession>
<evidence type="ECO:0000313" key="1">
    <source>
        <dbReference type="EMBL" id="KAK3915956.1"/>
    </source>
</evidence>
<comment type="caution">
    <text evidence="3">The sequence shown here is derived from an EMBL/GenBank/DDBJ whole genome shotgun (WGS) entry which is preliminary data.</text>
</comment>
<evidence type="ECO:0000313" key="4">
    <source>
        <dbReference type="Proteomes" id="UP001219518"/>
    </source>
</evidence>
<dbReference type="EMBL" id="JAHWGI010000635">
    <property type="protein sequence ID" value="KAK3916870.1"/>
    <property type="molecule type" value="Genomic_DNA"/>
</dbReference>
<reference evidence="3" key="2">
    <citation type="journal article" date="2023" name="BMC Genomics">
        <title>Pest status, molecular evolution, and epigenetic factors derived from the genome assembly of Frankliniella fusca, a thysanopteran phytovirus vector.</title>
        <authorList>
            <person name="Catto M.A."/>
            <person name="Labadie P.E."/>
            <person name="Jacobson A.L."/>
            <person name="Kennedy G.G."/>
            <person name="Srinivasan R."/>
            <person name="Hunt B.G."/>
        </authorList>
    </citation>
    <scope>NUCLEOTIDE SEQUENCE</scope>
    <source>
        <strain evidence="3">PL_HMW_Pooled</strain>
    </source>
</reference>
<gene>
    <name evidence="2" type="ORF">KUF71_006428</name>
    <name evidence="3" type="ORF">KUF71_016551</name>
    <name evidence="1" type="ORF">KUF71_025247</name>
</gene>